<dbReference type="PANTHER" id="PTHR11751:SF29">
    <property type="entry name" value="ALANINE TRANSAMINASE"/>
    <property type="match status" value="1"/>
</dbReference>
<evidence type="ECO:0000313" key="6">
    <source>
        <dbReference type="EMBL" id="KAJ6831899.1"/>
    </source>
</evidence>
<dbReference type="AlphaFoldDB" id="A0AAX6GT48"/>
<dbReference type="InterPro" id="IPR015421">
    <property type="entry name" value="PyrdxlP-dep_Trfase_major"/>
</dbReference>
<sequence>MMQLLLLSEKDGTILVVQVTYYLDEATRWGLETSELKKQLKDARTKGISVRALVVINPSNPTRQVFFCNFLFLQKKTSGQYWNFAMKVLFSLKMRYTKKIFMPKTRTSTHLRRLQG</sequence>
<dbReference type="EMBL" id="JANAVB010016200">
    <property type="protein sequence ID" value="KAJ6831899.1"/>
    <property type="molecule type" value="Genomic_DNA"/>
</dbReference>
<keyword evidence="5" id="KW-0663">Pyridoxal phosphate</keyword>
<evidence type="ECO:0000256" key="3">
    <source>
        <dbReference type="ARBA" id="ARBA00022576"/>
    </source>
</evidence>
<comment type="cofactor">
    <cofactor evidence="1">
        <name>pyridoxal 5'-phosphate</name>
        <dbReference type="ChEBI" id="CHEBI:597326"/>
    </cofactor>
</comment>
<keyword evidence="4" id="KW-0808">Transferase</keyword>
<keyword evidence="3 6" id="KW-0032">Aminotransferase</keyword>
<keyword evidence="7" id="KW-1185">Reference proteome</keyword>
<dbReference type="SUPFAM" id="SSF53383">
    <property type="entry name" value="PLP-dependent transferases"/>
    <property type="match status" value="1"/>
</dbReference>
<comment type="caution">
    <text evidence="6">The sequence shown here is derived from an EMBL/GenBank/DDBJ whole genome shotgun (WGS) entry which is preliminary data.</text>
</comment>
<dbReference type="Proteomes" id="UP001140949">
    <property type="component" value="Unassembled WGS sequence"/>
</dbReference>
<dbReference type="GO" id="GO:0004021">
    <property type="term" value="F:L-alanine:2-oxoglutarate aminotransferase activity"/>
    <property type="evidence" value="ECO:0007669"/>
    <property type="project" value="TreeGrafter"/>
</dbReference>
<evidence type="ECO:0000256" key="5">
    <source>
        <dbReference type="ARBA" id="ARBA00022898"/>
    </source>
</evidence>
<name>A0AAX6GT48_IRIPA</name>
<evidence type="ECO:0000256" key="2">
    <source>
        <dbReference type="ARBA" id="ARBA00011738"/>
    </source>
</evidence>
<proteinExistence type="predicted"/>
<organism evidence="6 7">
    <name type="scientific">Iris pallida</name>
    <name type="common">Sweet iris</name>
    <dbReference type="NCBI Taxonomy" id="29817"/>
    <lineage>
        <taxon>Eukaryota</taxon>
        <taxon>Viridiplantae</taxon>
        <taxon>Streptophyta</taxon>
        <taxon>Embryophyta</taxon>
        <taxon>Tracheophyta</taxon>
        <taxon>Spermatophyta</taxon>
        <taxon>Magnoliopsida</taxon>
        <taxon>Liliopsida</taxon>
        <taxon>Asparagales</taxon>
        <taxon>Iridaceae</taxon>
        <taxon>Iridoideae</taxon>
        <taxon>Irideae</taxon>
        <taxon>Iris</taxon>
    </lineage>
</organism>
<accession>A0AAX6GT48</accession>
<reference evidence="6" key="2">
    <citation type="submission" date="2023-04" db="EMBL/GenBank/DDBJ databases">
        <authorList>
            <person name="Bruccoleri R.E."/>
            <person name="Oakeley E.J."/>
            <person name="Faust A.-M."/>
            <person name="Dessus-Babus S."/>
            <person name="Altorfer M."/>
            <person name="Burckhardt D."/>
            <person name="Oertli M."/>
            <person name="Naumann U."/>
            <person name="Petersen F."/>
            <person name="Wong J."/>
        </authorList>
    </citation>
    <scope>NUCLEOTIDE SEQUENCE</scope>
    <source>
        <strain evidence="6">GSM-AAB239-AS_SAM_17_03QT</strain>
        <tissue evidence="6">Leaf</tissue>
    </source>
</reference>
<gene>
    <name evidence="6" type="ORF">M6B38_344290</name>
</gene>
<dbReference type="InterPro" id="IPR015424">
    <property type="entry name" value="PyrdxlP-dep_Trfase"/>
</dbReference>
<protein>
    <submittedName>
        <fullName evidence="6">Alanine aminotransferase 2-like</fullName>
    </submittedName>
</protein>
<reference evidence="6" key="1">
    <citation type="journal article" date="2023" name="GigaByte">
        <title>Genome assembly of the bearded iris, Iris pallida Lam.</title>
        <authorList>
            <person name="Bruccoleri R.E."/>
            <person name="Oakeley E.J."/>
            <person name="Faust A.M.E."/>
            <person name="Altorfer M."/>
            <person name="Dessus-Babus S."/>
            <person name="Burckhardt D."/>
            <person name="Oertli M."/>
            <person name="Naumann U."/>
            <person name="Petersen F."/>
            <person name="Wong J."/>
        </authorList>
    </citation>
    <scope>NUCLEOTIDE SEQUENCE</scope>
    <source>
        <strain evidence="6">GSM-AAB239-AS_SAM_17_03QT</strain>
    </source>
</reference>
<dbReference type="PANTHER" id="PTHR11751">
    <property type="entry name" value="ALANINE AMINOTRANSFERASE"/>
    <property type="match status" value="1"/>
</dbReference>
<evidence type="ECO:0000256" key="1">
    <source>
        <dbReference type="ARBA" id="ARBA00001933"/>
    </source>
</evidence>
<evidence type="ECO:0000313" key="7">
    <source>
        <dbReference type="Proteomes" id="UP001140949"/>
    </source>
</evidence>
<comment type="subunit">
    <text evidence="2">Homodimer.</text>
</comment>
<evidence type="ECO:0000256" key="4">
    <source>
        <dbReference type="ARBA" id="ARBA00022679"/>
    </source>
</evidence>
<dbReference type="InterPro" id="IPR045088">
    <property type="entry name" value="ALAT1/2-like"/>
</dbReference>
<dbReference type="Gene3D" id="3.40.640.10">
    <property type="entry name" value="Type I PLP-dependent aspartate aminotransferase-like (Major domain)"/>
    <property type="match status" value="1"/>
</dbReference>